<dbReference type="InterPro" id="IPR042520">
    <property type="entry name" value="GshA_N"/>
</dbReference>
<keyword evidence="2" id="KW-1185">Reference proteome</keyword>
<dbReference type="HOGENOM" id="CLU_635836_0_0_6"/>
<dbReference type="Proteomes" id="UP000009232">
    <property type="component" value="Chromosome"/>
</dbReference>
<dbReference type="Gene3D" id="3.40.50.11280">
    <property type="entry name" value="Glutamate-cysteine ligase, N-terminal domain"/>
    <property type="match status" value="1"/>
</dbReference>
<reference evidence="1 2" key="1">
    <citation type="submission" date="2011-05" db="EMBL/GenBank/DDBJ databases">
        <title>Complete sequence of Thioalkalimicrobium cyclicum ALM1.</title>
        <authorList>
            <consortium name="US DOE Joint Genome Institute"/>
            <person name="Lucas S."/>
            <person name="Han J."/>
            <person name="Lapidus A."/>
            <person name="Cheng J.-F."/>
            <person name="Goodwin L."/>
            <person name="Pitluck S."/>
            <person name="Peters L."/>
            <person name="Mikhailova N."/>
            <person name="Davenport K."/>
            <person name="Han C."/>
            <person name="Tapia R."/>
            <person name="Land M."/>
            <person name="Hauser L."/>
            <person name="Kyrpides N."/>
            <person name="Ivanova N."/>
            <person name="Pagani I."/>
            <person name="Kappler U."/>
            <person name="Woyke T."/>
        </authorList>
    </citation>
    <scope>NUCLEOTIDE SEQUENCE [LARGE SCALE GENOMIC DNA]</scope>
    <source>
        <strain evidence="2">DSM 14477 / JCM 11371 / ALM1</strain>
    </source>
</reference>
<dbReference type="Pfam" id="PF08886">
    <property type="entry name" value="GshA"/>
    <property type="match status" value="1"/>
</dbReference>
<dbReference type="OrthoDB" id="5644489at2"/>
<evidence type="ECO:0000313" key="2">
    <source>
        <dbReference type="Proteomes" id="UP000009232"/>
    </source>
</evidence>
<dbReference type="STRING" id="717773.Thicy_1338"/>
<organism evidence="1 2">
    <name type="scientific">Thiomicrospira cyclica (strain DSM 14477 / JCM 11371 / ALM1)</name>
    <name type="common">Thioalkalimicrobium cyclicum</name>
    <dbReference type="NCBI Taxonomy" id="717773"/>
    <lineage>
        <taxon>Bacteria</taxon>
        <taxon>Pseudomonadati</taxon>
        <taxon>Pseudomonadota</taxon>
        <taxon>Gammaproteobacteria</taxon>
        <taxon>Thiotrichales</taxon>
        <taxon>Piscirickettsiaceae</taxon>
        <taxon>Thiomicrospira</taxon>
    </lineage>
</organism>
<sequence length="431" mass="48065">MPQDYRVPHLTTALKGPLLELEAHLLNHSHAIEAWFRQEFRDTPAPFYASVDLRNAGYKLAPVDTNLFPAGFNNLHPDLRPLAVQAAQHAITQACPVTDGVLIIPENHTRNTFYLENLYTLKDIIESAGYEVRIGSINPEVTEAQTIDLPSGNSLVLEPLAREGNRVGVTGFFPCAVLLNNDLSAGRPAILEGIEQVLMPPLDLGWSSRYKTHHFQHYANVAKRLAELVDIDPWLITPESMQCGEVDFKNPDSLERLATKVNEVLAKTGDYYHEHDIDCKPFVIVKSDSGTYGMAIMSVQSADDILKLNRKQRNKMSFAKEGLTVDKMLVQEGVYTFETVDEAVAEPVVYMIHNHVIGGFYRIHTGKTATDNLNSPGMHFEPMSFQLSGVLPDQTQGPDAEPNRFYAYGVIARLALLAAAYEIKHSKTQNR</sequence>
<dbReference type="RefSeq" id="WP_013835878.1">
    <property type="nucleotide sequence ID" value="NC_015581.1"/>
</dbReference>
<protein>
    <submittedName>
        <fullName evidence="1">Glutamate/cysteine ligase</fullName>
    </submittedName>
</protein>
<accession>F6D9Q3</accession>
<dbReference type="GO" id="GO:0016874">
    <property type="term" value="F:ligase activity"/>
    <property type="evidence" value="ECO:0007669"/>
    <property type="project" value="UniProtKB-KW"/>
</dbReference>
<evidence type="ECO:0000313" key="1">
    <source>
        <dbReference type="EMBL" id="AEG32102.1"/>
    </source>
</evidence>
<name>F6D9Q3_THICA</name>
<dbReference type="eggNOG" id="COG0342">
    <property type="taxonomic scope" value="Bacteria"/>
</dbReference>
<proteinExistence type="predicted"/>
<gene>
    <name evidence="1" type="ordered locus">Thicy_1338</name>
</gene>
<dbReference type="InterPro" id="IPR011718">
    <property type="entry name" value="GshA"/>
</dbReference>
<dbReference type="KEGG" id="tcy:Thicy_1338"/>
<keyword evidence="1" id="KW-0436">Ligase</keyword>
<dbReference type="EMBL" id="CP002776">
    <property type="protein sequence ID" value="AEG32102.1"/>
    <property type="molecule type" value="Genomic_DNA"/>
</dbReference>
<dbReference type="AlphaFoldDB" id="F6D9Q3"/>
<dbReference type="NCBIfam" id="TIGR02049">
    <property type="entry name" value="gshA_ferroox"/>
    <property type="match status" value="1"/>
</dbReference>